<reference evidence="1 2" key="1">
    <citation type="submission" date="2020-07" db="EMBL/GenBank/DDBJ databases">
        <title>Sequencing the genomes of 1000 actinobacteria strains.</title>
        <authorList>
            <person name="Klenk H.-P."/>
        </authorList>
    </citation>
    <scope>NUCLEOTIDE SEQUENCE [LARGE SCALE GENOMIC DNA]</scope>
    <source>
        <strain evidence="1 2">DSM 104001</strain>
    </source>
</reference>
<keyword evidence="2" id="KW-1185">Reference proteome</keyword>
<proteinExistence type="predicted"/>
<evidence type="ECO:0000313" key="2">
    <source>
        <dbReference type="Proteomes" id="UP000541969"/>
    </source>
</evidence>
<dbReference type="AlphaFoldDB" id="A0A853CMJ8"/>
<sequence>MFATVHPTPPSGAAPAGAIEVAHLDGSGSTTIAFWPDEQSAPAGERVYRLVDRTDGPAAGRTPLFAQVGWVNSAGNPAVAEAAERGGRERIDPAIRDVEGLVGVLVFRSADHRIVVVGTATDLETHTEVSDRIQNTPLLPGEDRALLPGLDRAVLGRVVRADIPQAVRS</sequence>
<dbReference type="RefSeq" id="WP_179721975.1">
    <property type="nucleotide sequence ID" value="NZ_JACBZT010000001.1"/>
</dbReference>
<gene>
    <name evidence="1" type="ORF">GGQ55_005228</name>
</gene>
<accession>A0A853CMJ8</accession>
<evidence type="ECO:0000313" key="1">
    <source>
        <dbReference type="EMBL" id="NYJ08950.1"/>
    </source>
</evidence>
<protein>
    <submittedName>
        <fullName evidence="1">Uncharacterized protein</fullName>
    </submittedName>
</protein>
<name>A0A853CMJ8_9ACTN</name>
<dbReference type="EMBL" id="JACBZT010000001">
    <property type="protein sequence ID" value="NYJ08950.1"/>
    <property type="molecule type" value="Genomic_DNA"/>
</dbReference>
<comment type="caution">
    <text evidence="1">The sequence shown here is derived from an EMBL/GenBank/DDBJ whole genome shotgun (WGS) entry which is preliminary data.</text>
</comment>
<dbReference type="Proteomes" id="UP000541969">
    <property type="component" value="Unassembled WGS sequence"/>
</dbReference>
<organism evidence="1 2">
    <name type="scientific">Petropleomorpha daqingensis</name>
    <dbReference type="NCBI Taxonomy" id="2026353"/>
    <lineage>
        <taxon>Bacteria</taxon>
        <taxon>Bacillati</taxon>
        <taxon>Actinomycetota</taxon>
        <taxon>Actinomycetes</taxon>
        <taxon>Geodermatophilales</taxon>
        <taxon>Geodermatophilaceae</taxon>
        <taxon>Petropleomorpha</taxon>
    </lineage>
</organism>